<feature type="transmembrane region" description="Helical" evidence="7">
    <location>
        <begin position="184"/>
        <end position="201"/>
    </location>
</feature>
<reference evidence="10" key="1">
    <citation type="journal article" date="2019" name="Int. J. Syst. Evol. Microbiol.">
        <title>The Global Catalogue of Microorganisms (GCM) 10K type strain sequencing project: providing services to taxonomists for standard genome sequencing and annotation.</title>
        <authorList>
            <consortium name="The Broad Institute Genomics Platform"/>
            <consortium name="The Broad Institute Genome Sequencing Center for Infectious Disease"/>
            <person name="Wu L."/>
            <person name="Ma J."/>
        </authorList>
    </citation>
    <scope>NUCLEOTIDE SEQUENCE [LARGE SCALE GENOMIC DNA]</scope>
    <source>
        <strain evidence="10">CGMCC 1.12471</strain>
    </source>
</reference>
<keyword evidence="10" id="KW-1185">Reference proteome</keyword>
<feature type="transmembrane region" description="Helical" evidence="7">
    <location>
        <begin position="355"/>
        <end position="378"/>
    </location>
</feature>
<feature type="transmembrane region" description="Helical" evidence="7">
    <location>
        <begin position="222"/>
        <end position="245"/>
    </location>
</feature>
<evidence type="ECO:0000256" key="7">
    <source>
        <dbReference type="SAM" id="Phobius"/>
    </source>
</evidence>
<dbReference type="RefSeq" id="WP_377935289.1">
    <property type="nucleotide sequence ID" value="NZ_JBHUEA010000019.1"/>
</dbReference>
<comment type="subcellular location">
    <subcellularLocation>
        <location evidence="1">Cell membrane</location>
        <topology evidence="1">Multi-pass membrane protein</topology>
    </subcellularLocation>
</comment>
<sequence length="424" mass="43738">MSSAVQTAARRFGAASASLRVRNYRLYFVGQSVSVAGTYMASLAIAFLTLHLTGSGAALGVAAAARLLPFVLLGPLGGVIADRYDKRRLLFLTQTGSAVGALVFALLDWTGAITYPLVLGLSLVLGCLTVVDNPARQSLIADLVDRDVLANAVILNSVSLNVARVLGSAVGGALVTVIGTPVSFVLNAASFGAVIVSLARMRTDDIARPERAPRARGQIREGFRYALSTPELAIPLGMLTLTGVLAYEFPTTLPLLATGTFHGTAATYGLLAAVMAGGAVVGGVAAAARPGRPTERSLAITCIGWGAAILLVGLAPSVWTACVLLVLVGYGSITFNSTAKTALQLASKPELRGRVMSLWALVWGGGSVIGAPLVGWVAEVLTPRWGLIVGGASTVLLGLVMLPHLHRRTVAAAARQRSATDPAR</sequence>
<proteinExistence type="predicted"/>
<name>A0ABW4LH95_9MICO</name>
<evidence type="ECO:0000256" key="6">
    <source>
        <dbReference type="ARBA" id="ARBA00023136"/>
    </source>
</evidence>
<feature type="transmembrane region" description="Helical" evidence="7">
    <location>
        <begin position="56"/>
        <end position="77"/>
    </location>
</feature>
<keyword evidence="4 7" id="KW-0812">Transmembrane</keyword>
<keyword evidence="6 7" id="KW-0472">Membrane</keyword>
<evidence type="ECO:0000256" key="1">
    <source>
        <dbReference type="ARBA" id="ARBA00004651"/>
    </source>
</evidence>
<dbReference type="EMBL" id="JBHUEA010000019">
    <property type="protein sequence ID" value="MFD1722304.1"/>
    <property type="molecule type" value="Genomic_DNA"/>
</dbReference>
<feature type="domain" description="Major facilitator superfamily (MFS) profile" evidence="8">
    <location>
        <begin position="18"/>
        <end position="410"/>
    </location>
</feature>
<dbReference type="Pfam" id="PF05977">
    <property type="entry name" value="MFS_3"/>
    <property type="match status" value="1"/>
</dbReference>
<evidence type="ECO:0000313" key="9">
    <source>
        <dbReference type="EMBL" id="MFD1722304.1"/>
    </source>
</evidence>
<evidence type="ECO:0000256" key="2">
    <source>
        <dbReference type="ARBA" id="ARBA00022448"/>
    </source>
</evidence>
<protein>
    <submittedName>
        <fullName evidence="9">MFS transporter</fullName>
    </submittedName>
</protein>
<evidence type="ECO:0000256" key="4">
    <source>
        <dbReference type="ARBA" id="ARBA00022692"/>
    </source>
</evidence>
<dbReference type="Proteomes" id="UP001597347">
    <property type="component" value="Unassembled WGS sequence"/>
</dbReference>
<organism evidence="9 10">
    <name type="scientific">Amnibacterium endophyticum</name>
    <dbReference type="NCBI Taxonomy" id="2109337"/>
    <lineage>
        <taxon>Bacteria</taxon>
        <taxon>Bacillati</taxon>
        <taxon>Actinomycetota</taxon>
        <taxon>Actinomycetes</taxon>
        <taxon>Micrococcales</taxon>
        <taxon>Microbacteriaceae</taxon>
        <taxon>Amnibacterium</taxon>
    </lineage>
</organism>
<feature type="transmembrane region" description="Helical" evidence="7">
    <location>
        <begin position="152"/>
        <end position="178"/>
    </location>
</feature>
<feature type="transmembrane region" description="Helical" evidence="7">
    <location>
        <begin position="384"/>
        <end position="405"/>
    </location>
</feature>
<feature type="transmembrane region" description="Helical" evidence="7">
    <location>
        <begin position="26"/>
        <end position="50"/>
    </location>
</feature>
<dbReference type="PANTHER" id="PTHR23513">
    <property type="entry name" value="INTEGRAL MEMBRANE EFFLUX PROTEIN-RELATED"/>
    <property type="match status" value="1"/>
</dbReference>
<gene>
    <name evidence="9" type="ORF">ACFSBI_12165</name>
</gene>
<dbReference type="PROSITE" id="PS50850">
    <property type="entry name" value="MFS"/>
    <property type="match status" value="1"/>
</dbReference>
<dbReference type="InterPro" id="IPR020846">
    <property type="entry name" value="MFS_dom"/>
</dbReference>
<keyword evidence="5 7" id="KW-1133">Transmembrane helix</keyword>
<evidence type="ECO:0000256" key="3">
    <source>
        <dbReference type="ARBA" id="ARBA00022475"/>
    </source>
</evidence>
<dbReference type="InterPro" id="IPR036259">
    <property type="entry name" value="MFS_trans_sf"/>
</dbReference>
<dbReference type="SUPFAM" id="SSF103473">
    <property type="entry name" value="MFS general substrate transporter"/>
    <property type="match status" value="1"/>
</dbReference>
<dbReference type="InterPro" id="IPR010290">
    <property type="entry name" value="TM_effector"/>
</dbReference>
<evidence type="ECO:0000313" key="10">
    <source>
        <dbReference type="Proteomes" id="UP001597347"/>
    </source>
</evidence>
<comment type="caution">
    <text evidence="9">The sequence shown here is derived from an EMBL/GenBank/DDBJ whole genome shotgun (WGS) entry which is preliminary data.</text>
</comment>
<feature type="transmembrane region" description="Helical" evidence="7">
    <location>
        <begin position="324"/>
        <end position="343"/>
    </location>
</feature>
<dbReference type="Gene3D" id="1.20.1250.20">
    <property type="entry name" value="MFS general substrate transporter like domains"/>
    <property type="match status" value="1"/>
</dbReference>
<evidence type="ECO:0000256" key="5">
    <source>
        <dbReference type="ARBA" id="ARBA00022989"/>
    </source>
</evidence>
<feature type="transmembrane region" description="Helical" evidence="7">
    <location>
        <begin position="298"/>
        <end position="318"/>
    </location>
</feature>
<keyword evidence="2" id="KW-0813">Transport</keyword>
<feature type="transmembrane region" description="Helical" evidence="7">
    <location>
        <begin position="89"/>
        <end position="107"/>
    </location>
</feature>
<feature type="transmembrane region" description="Helical" evidence="7">
    <location>
        <begin position="265"/>
        <end position="286"/>
    </location>
</feature>
<dbReference type="CDD" id="cd06173">
    <property type="entry name" value="MFS_MefA_like"/>
    <property type="match status" value="1"/>
</dbReference>
<keyword evidence="3" id="KW-1003">Cell membrane</keyword>
<feature type="transmembrane region" description="Helical" evidence="7">
    <location>
        <begin position="113"/>
        <end position="131"/>
    </location>
</feature>
<accession>A0ABW4LH95</accession>
<dbReference type="PANTHER" id="PTHR23513:SF11">
    <property type="entry name" value="STAPHYLOFERRIN A TRANSPORTER"/>
    <property type="match status" value="1"/>
</dbReference>
<evidence type="ECO:0000259" key="8">
    <source>
        <dbReference type="PROSITE" id="PS50850"/>
    </source>
</evidence>